<evidence type="ECO:0000256" key="4">
    <source>
        <dbReference type="ARBA" id="ARBA00023315"/>
    </source>
</evidence>
<proteinExistence type="predicted"/>
<sequence>MNQQERMQVLGYIEKYSAEFSKLTADVMNRVLTNTMASDGSEPPTGLVMPEQGRVRINPEQFLNQQMQFMQQQQQLWQSASQAFLGGNVETLIEPEKGDKRFADPDWDGNPVFNYIKQAYLLNAQYMNQLVDSMEFDDPKLAEQVRFYTRQYVSSVAPTNFLLTNPEVCKEILQTEGENLARGMDNFMRDLEQSPTEALKITQVKSDAFVLGKDLANTEGGVVFKNELIELIQYKPTTEQVHSVPLLILPPFINKYYILDLGEKKSLVKWLVGQGFTVFMASWVNPNKQHATFGFDEYVELGAIAALDAVCEITGAEKVNVAGYCVGGTLLGITQSVLKARGDNRINTCTFLTTLFDFSEPGEVGNYLSEDSFAVIEKTVKTKGYFDGRVLALSFSLLRENNLFWSFFIDNYLKGKDPMPFDILYWNSDSTNVPAAVYIYYLRNMYLDNQLKHAGALTICDTPVDLAQVGVPSYCLAAQADHIVLWQAAYKSAQILAKNEAAQVRFVLTESGHVAGVVNPADRGKYPHWVNDTLAADAESWMAEAKQQEGSWWSDWRDWLAARAGEQCTAPAVGSKKHPVVGDAPGSYVKVRLDHQAL</sequence>
<dbReference type="InterPro" id="IPR000073">
    <property type="entry name" value="AB_hydrolase_1"/>
</dbReference>
<dbReference type="EMBL" id="JAUOPB010000003">
    <property type="protein sequence ID" value="MDO6421997.1"/>
    <property type="molecule type" value="Genomic_DNA"/>
</dbReference>
<evidence type="ECO:0000256" key="1">
    <source>
        <dbReference type="ARBA" id="ARBA00004496"/>
    </source>
</evidence>
<organism evidence="7 8">
    <name type="scientific">Saccharophagus degradans</name>
    <dbReference type="NCBI Taxonomy" id="86304"/>
    <lineage>
        <taxon>Bacteria</taxon>
        <taxon>Pseudomonadati</taxon>
        <taxon>Pseudomonadota</taxon>
        <taxon>Gammaproteobacteria</taxon>
        <taxon>Cellvibrionales</taxon>
        <taxon>Cellvibrionaceae</taxon>
        <taxon>Saccharophagus</taxon>
    </lineage>
</organism>
<dbReference type="RefSeq" id="WP_303491756.1">
    <property type="nucleotide sequence ID" value="NZ_JAUOPB010000003.1"/>
</dbReference>
<dbReference type="GO" id="GO:0042619">
    <property type="term" value="P:poly-hydroxybutyrate biosynthetic process"/>
    <property type="evidence" value="ECO:0007669"/>
    <property type="project" value="InterPro"/>
</dbReference>
<comment type="subcellular location">
    <subcellularLocation>
        <location evidence="1">Cytoplasm</location>
    </subcellularLocation>
</comment>
<keyword evidence="4" id="KW-0012">Acyltransferase</keyword>
<dbReference type="InterPro" id="IPR010941">
    <property type="entry name" value="PhaC_N"/>
</dbReference>
<dbReference type="GO" id="GO:0016746">
    <property type="term" value="F:acyltransferase activity"/>
    <property type="evidence" value="ECO:0007669"/>
    <property type="project" value="UniProtKB-KW"/>
</dbReference>
<accession>A0AAW7X360</accession>
<protein>
    <submittedName>
        <fullName evidence="7">Class I poly(R)-hydroxyalkanoic acid synthase</fullName>
    </submittedName>
</protein>
<evidence type="ECO:0000259" key="5">
    <source>
        <dbReference type="Pfam" id="PF00561"/>
    </source>
</evidence>
<dbReference type="Pfam" id="PF00561">
    <property type="entry name" value="Abhydrolase_1"/>
    <property type="match status" value="1"/>
</dbReference>
<dbReference type="NCBIfam" id="TIGR01838">
    <property type="entry name" value="PHA_synth_I"/>
    <property type="match status" value="1"/>
</dbReference>
<dbReference type="SUPFAM" id="SSF53474">
    <property type="entry name" value="alpha/beta-Hydrolases"/>
    <property type="match status" value="1"/>
</dbReference>
<reference evidence="7" key="1">
    <citation type="submission" date="2023-07" db="EMBL/GenBank/DDBJ databases">
        <title>Genome content predicts the carbon catabolic preferences of heterotrophic bacteria.</title>
        <authorList>
            <person name="Gralka M."/>
        </authorList>
    </citation>
    <scope>NUCLEOTIDE SEQUENCE</scope>
    <source>
        <strain evidence="7">I3M17_2</strain>
    </source>
</reference>
<feature type="domain" description="Poly-beta-hydroxybutyrate polymerase N-terminal" evidence="6">
    <location>
        <begin position="99"/>
        <end position="271"/>
    </location>
</feature>
<evidence type="ECO:0000313" key="8">
    <source>
        <dbReference type="Proteomes" id="UP001169760"/>
    </source>
</evidence>
<comment type="caution">
    <text evidence="7">The sequence shown here is derived from an EMBL/GenBank/DDBJ whole genome shotgun (WGS) entry which is preliminary data.</text>
</comment>
<name>A0AAW7X360_9GAMM</name>
<evidence type="ECO:0000313" key="7">
    <source>
        <dbReference type="EMBL" id="MDO6421997.1"/>
    </source>
</evidence>
<dbReference type="PANTHER" id="PTHR36837">
    <property type="entry name" value="POLY(3-HYDROXYALKANOATE) POLYMERASE SUBUNIT PHAC"/>
    <property type="match status" value="1"/>
</dbReference>
<evidence type="ECO:0000256" key="2">
    <source>
        <dbReference type="ARBA" id="ARBA00022490"/>
    </source>
</evidence>
<gene>
    <name evidence="7" type="primary">phaC</name>
    <name evidence="7" type="ORF">Q4521_05895</name>
</gene>
<dbReference type="Pfam" id="PF07167">
    <property type="entry name" value="PhaC_N"/>
    <property type="match status" value="1"/>
</dbReference>
<feature type="domain" description="AB hydrolase-1" evidence="5">
    <location>
        <begin position="274"/>
        <end position="515"/>
    </location>
</feature>
<dbReference type="GO" id="GO:0005737">
    <property type="term" value="C:cytoplasm"/>
    <property type="evidence" value="ECO:0007669"/>
    <property type="project" value="UniProtKB-SubCell"/>
</dbReference>
<dbReference type="Proteomes" id="UP001169760">
    <property type="component" value="Unassembled WGS sequence"/>
</dbReference>
<dbReference type="Gene3D" id="3.40.50.1820">
    <property type="entry name" value="alpha/beta hydrolase"/>
    <property type="match status" value="1"/>
</dbReference>
<dbReference type="InterPro" id="IPR029058">
    <property type="entry name" value="AB_hydrolase_fold"/>
</dbReference>
<dbReference type="InterPro" id="IPR051321">
    <property type="entry name" value="PHA/PHB_synthase"/>
</dbReference>
<evidence type="ECO:0000259" key="6">
    <source>
        <dbReference type="Pfam" id="PF07167"/>
    </source>
</evidence>
<dbReference type="AlphaFoldDB" id="A0AAW7X360"/>
<dbReference type="PANTHER" id="PTHR36837:SF5">
    <property type="entry name" value="POLY-3-HYDROXYBUTYRATE SYNTHASE"/>
    <property type="match status" value="1"/>
</dbReference>
<dbReference type="InterPro" id="IPR010963">
    <property type="entry name" value="PHA_synth_I"/>
</dbReference>
<evidence type="ECO:0000256" key="3">
    <source>
        <dbReference type="ARBA" id="ARBA00022679"/>
    </source>
</evidence>
<keyword evidence="2" id="KW-0963">Cytoplasm</keyword>
<keyword evidence="3" id="KW-0808">Transferase</keyword>